<organism evidence="1 2">
    <name type="scientific">Echinicola vietnamensis (strain DSM 17526 / LMG 23754 / KMM 6221)</name>
    <dbReference type="NCBI Taxonomy" id="926556"/>
    <lineage>
        <taxon>Bacteria</taxon>
        <taxon>Pseudomonadati</taxon>
        <taxon>Bacteroidota</taxon>
        <taxon>Cytophagia</taxon>
        <taxon>Cytophagales</taxon>
        <taxon>Cyclobacteriaceae</taxon>
        <taxon>Echinicola</taxon>
    </lineage>
</organism>
<evidence type="ECO:0000313" key="1">
    <source>
        <dbReference type="EMBL" id="AGA80386.1"/>
    </source>
</evidence>
<protein>
    <submittedName>
        <fullName evidence="1">Uncharacterized protein</fullName>
    </submittedName>
</protein>
<dbReference type="AlphaFoldDB" id="L0G5V9"/>
<gene>
    <name evidence="1" type="ordered locus">Echvi_4188</name>
</gene>
<dbReference type="HOGENOM" id="CLU_3373486_0_0_10"/>
<dbReference type="KEGG" id="evi:Echvi_4188"/>
<name>L0G5V9_ECHVK</name>
<reference evidence="2" key="1">
    <citation type="submission" date="2012-02" db="EMBL/GenBank/DDBJ databases">
        <title>The complete genome of Echinicola vietnamensis DSM 17526.</title>
        <authorList>
            <person name="Lucas S."/>
            <person name="Copeland A."/>
            <person name="Lapidus A."/>
            <person name="Glavina del Rio T."/>
            <person name="Dalin E."/>
            <person name="Tice H."/>
            <person name="Bruce D."/>
            <person name="Goodwin L."/>
            <person name="Pitluck S."/>
            <person name="Peters L."/>
            <person name="Ovchinnikova G."/>
            <person name="Teshima H."/>
            <person name="Kyrpides N."/>
            <person name="Mavromatis K."/>
            <person name="Ivanova N."/>
            <person name="Brettin T."/>
            <person name="Detter J.C."/>
            <person name="Han C."/>
            <person name="Larimer F."/>
            <person name="Land M."/>
            <person name="Hauser L."/>
            <person name="Markowitz V."/>
            <person name="Cheng J.-F."/>
            <person name="Hugenholtz P."/>
            <person name="Woyke T."/>
            <person name="Wu D."/>
            <person name="Brambilla E."/>
            <person name="Klenk H.-P."/>
            <person name="Eisen J.A."/>
        </authorList>
    </citation>
    <scope>NUCLEOTIDE SEQUENCE [LARGE SCALE GENOMIC DNA]</scope>
    <source>
        <strain evidence="2">DSM 17526 / LMG 23754 / KMM 6221</strain>
    </source>
</reference>
<accession>L0G5V9</accession>
<proteinExistence type="predicted"/>
<keyword evidence="2" id="KW-1185">Reference proteome</keyword>
<dbReference type="EMBL" id="CP003346">
    <property type="protein sequence ID" value="AGA80386.1"/>
    <property type="molecule type" value="Genomic_DNA"/>
</dbReference>
<dbReference type="Proteomes" id="UP000010796">
    <property type="component" value="Chromosome"/>
</dbReference>
<evidence type="ECO:0000313" key="2">
    <source>
        <dbReference type="Proteomes" id="UP000010796"/>
    </source>
</evidence>
<sequence>MKAIQHSKDSGLASTKATCELFGVHRDAYYKHLK</sequence>